<dbReference type="Pfam" id="PF13358">
    <property type="entry name" value="DDE_3"/>
    <property type="match status" value="1"/>
</dbReference>
<dbReference type="Gene3D" id="3.30.420.10">
    <property type="entry name" value="Ribonuclease H-like superfamily/Ribonuclease H"/>
    <property type="match status" value="1"/>
</dbReference>
<protein>
    <recommendedName>
        <fullName evidence="1">Tc1-like transposase DDE domain-containing protein</fullName>
    </recommendedName>
</protein>
<organism evidence="2 3">
    <name type="scientific">Electrophorus voltai</name>
    <dbReference type="NCBI Taxonomy" id="2609070"/>
    <lineage>
        <taxon>Eukaryota</taxon>
        <taxon>Metazoa</taxon>
        <taxon>Chordata</taxon>
        <taxon>Craniata</taxon>
        <taxon>Vertebrata</taxon>
        <taxon>Euteleostomi</taxon>
        <taxon>Actinopterygii</taxon>
        <taxon>Neopterygii</taxon>
        <taxon>Teleostei</taxon>
        <taxon>Ostariophysi</taxon>
        <taxon>Gymnotiformes</taxon>
        <taxon>Gymnotoidei</taxon>
        <taxon>Gymnotidae</taxon>
        <taxon>Electrophorus</taxon>
    </lineage>
</organism>
<sequence length="109" mass="13138">MEELKVLSEELSKCQGPPVESYRKTWNQEYDEDETRVDISNTQPRKLKWFQRKKIKLLEWPSQSPDLNPIENLWKELKLRAHSRSPQNLQHLKSVYVEEWAKITPEQCM</sequence>
<dbReference type="InterPro" id="IPR036397">
    <property type="entry name" value="RNaseH_sf"/>
</dbReference>
<keyword evidence="3" id="KW-1185">Reference proteome</keyword>
<name>A0AAD9DLK1_9TELE</name>
<evidence type="ECO:0000313" key="3">
    <source>
        <dbReference type="Proteomes" id="UP001239994"/>
    </source>
</evidence>
<dbReference type="Proteomes" id="UP001239994">
    <property type="component" value="Unassembled WGS sequence"/>
</dbReference>
<accession>A0AAD9DLK1</accession>
<dbReference type="EMBL" id="JAROKS010000025">
    <property type="protein sequence ID" value="KAK1786196.1"/>
    <property type="molecule type" value="Genomic_DNA"/>
</dbReference>
<dbReference type="GO" id="GO:0003676">
    <property type="term" value="F:nucleic acid binding"/>
    <property type="evidence" value="ECO:0007669"/>
    <property type="project" value="InterPro"/>
</dbReference>
<feature type="domain" description="Tc1-like transposase DDE" evidence="1">
    <location>
        <begin position="50"/>
        <end position="93"/>
    </location>
</feature>
<dbReference type="InterPro" id="IPR038717">
    <property type="entry name" value="Tc1-like_DDE_dom"/>
</dbReference>
<evidence type="ECO:0000259" key="1">
    <source>
        <dbReference type="Pfam" id="PF13358"/>
    </source>
</evidence>
<dbReference type="AlphaFoldDB" id="A0AAD9DLK1"/>
<proteinExistence type="predicted"/>
<comment type="caution">
    <text evidence="2">The sequence shown here is derived from an EMBL/GenBank/DDBJ whole genome shotgun (WGS) entry which is preliminary data.</text>
</comment>
<evidence type="ECO:0000313" key="2">
    <source>
        <dbReference type="EMBL" id="KAK1786196.1"/>
    </source>
</evidence>
<reference evidence="2" key="1">
    <citation type="submission" date="2023-03" db="EMBL/GenBank/DDBJ databases">
        <title>Electrophorus voltai genome.</title>
        <authorList>
            <person name="Bian C."/>
        </authorList>
    </citation>
    <scope>NUCLEOTIDE SEQUENCE</scope>
    <source>
        <strain evidence="2">CB-2022</strain>
        <tissue evidence="2">Muscle</tissue>
    </source>
</reference>
<gene>
    <name evidence="2" type="ORF">P4O66_017910</name>
</gene>